<organism evidence="2 3">
    <name type="scientific">Sagittula stellata (strain ATCC 700073 / DSM 11524 / E-37)</name>
    <dbReference type="NCBI Taxonomy" id="388399"/>
    <lineage>
        <taxon>Bacteria</taxon>
        <taxon>Pseudomonadati</taxon>
        <taxon>Pseudomonadota</taxon>
        <taxon>Alphaproteobacteria</taxon>
        <taxon>Rhodobacterales</taxon>
        <taxon>Roseobacteraceae</taxon>
        <taxon>Sagittula</taxon>
    </lineage>
</organism>
<dbReference type="AlphaFoldDB" id="A3K402"/>
<dbReference type="SUPFAM" id="SSF52096">
    <property type="entry name" value="ClpP/crotonase"/>
    <property type="match status" value="1"/>
</dbReference>
<feature type="signal peptide" evidence="1">
    <location>
        <begin position="1"/>
        <end position="19"/>
    </location>
</feature>
<gene>
    <name evidence="2" type="ORF">SSE37_11999</name>
</gene>
<dbReference type="eggNOG" id="COG3904">
    <property type="taxonomic scope" value="Bacteria"/>
</dbReference>
<accession>A3K402</accession>
<keyword evidence="3" id="KW-1185">Reference proteome</keyword>
<evidence type="ECO:0000313" key="2">
    <source>
        <dbReference type="EMBL" id="EBA08266.1"/>
    </source>
</evidence>
<dbReference type="EMBL" id="AAYA01000006">
    <property type="protein sequence ID" value="EBA08266.1"/>
    <property type="molecule type" value="Genomic_DNA"/>
</dbReference>
<dbReference type="InterPro" id="IPR029045">
    <property type="entry name" value="ClpP/crotonase-like_dom_sf"/>
</dbReference>
<evidence type="ECO:0000313" key="3">
    <source>
        <dbReference type="Proteomes" id="UP000005713"/>
    </source>
</evidence>
<reference evidence="2 3" key="1">
    <citation type="submission" date="2006-06" db="EMBL/GenBank/DDBJ databases">
        <authorList>
            <person name="Moran M.A."/>
            <person name="Ferriera S."/>
            <person name="Johnson J."/>
            <person name="Kravitz S."/>
            <person name="Beeson K."/>
            <person name="Sutton G."/>
            <person name="Rogers Y.-H."/>
            <person name="Friedman R."/>
            <person name="Frazier M."/>
            <person name="Venter J.C."/>
        </authorList>
    </citation>
    <scope>NUCLEOTIDE SEQUENCE [LARGE SCALE GENOMIC DNA]</scope>
    <source>
        <strain evidence="2 3">E-37</strain>
    </source>
</reference>
<dbReference type="Gene3D" id="3.90.226.10">
    <property type="entry name" value="2-enoyl-CoA Hydratase, Chain A, domain 1"/>
    <property type="match status" value="1"/>
</dbReference>
<dbReference type="Proteomes" id="UP000005713">
    <property type="component" value="Unassembled WGS sequence"/>
</dbReference>
<keyword evidence="1" id="KW-0732">Signal</keyword>
<name>A3K402_SAGS3</name>
<sequence length="351" mass="38107">MRSFFLLLATFLASSPAHAETLLDNDCLGNAYESCFVLIEGEITPGLTDRLRAMVDSQGVDGGVVYLNSPGGNLGEGLRLGRYIRELGWDTSIGSSDGIPRNDDGTPRFMGSAGPAPGRCESACAYAFMGGERRAYNDDDRLGLHQFYSSTEDVGSAVAQKFSGDLVAYMVEMGVDARIFTLAASQEASGMYHVPRQQAEEYDLMTRTGFDTMFLEPYKEGVVAASRRLDPPQPYDGVDQVSFYCRGGQAYALMHAAIHGFTGNDLGYPSVWIGAEQRELPQDALSVRIDGDEAYLLLRLPPETARALAAAPGYTVWASYGRVIGGIYSASRNTTALERQMLALAFRLCID</sequence>
<dbReference type="OrthoDB" id="5936191at2"/>
<evidence type="ECO:0000256" key="1">
    <source>
        <dbReference type="SAM" id="SignalP"/>
    </source>
</evidence>
<proteinExistence type="predicted"/>
<comment type="caution">
    <text evidence="2">The sequence shown here is derived from an EMBL/GenBank/DDBJ whole genome shotgun (WGS) entry which is preliminary data.</text>
</comment>
<feature type="chain" id="PRO_5002655200" evidence="1">
    <location>
        <begin position="20"/>
        <end position="351"/>
    </location>
</feature>
<protein>
    <submittedName>
        <fullName evidence="2">Periplasmic protein-like</fullName>
    </submittedName>
</protein>
<dbReference type="RefSeq" id="WP_005859215.1">
    <property type="nucleotide sequence ID" value="NZ_AAYA01000006.1"/>
</dbReference>